<comment type="caution">
    <text evidence="2">The sequence shown here is derived from an EMBL/GenBank/DDBJ whole genome shotgun (WGS) entry which is preliminary data.</text>
</comment>
<evidence type="ECO:0000313" key="2">
    <source>
        <dbReference type="EMBL" id="OKP14296.1"/>
    </source>
</evidence>
<organism evidence="2 3">
    <name type="scientific">Penicillium subrubescens</name>
    <dbReference type="NCBI Taxonomy" id="1316194"/>
    <lineage>
        <taxon>Eukaryota</taxon>
        <taxon>Fungi</taxon>
        <taxon>Dikarya</taxon>
        <taxon>Ascomycota</taxon>
        <taxon>Pezizomycotina</taxon>
        <taxon>Eurotiomycetes</taxon>
        <taxon>Eurotiomycetidae</taxon>
        <taxon>Eurotiales</taxon>
        <taxon>Aspergillaceae</taxon>
        <taxon>Penicillium</taxon>
    </lineage>
</organism>
<dbReference type="AlphaFoldDB" id="A0A1Q5UPA5"/>
<sequence>MKLTMVLAWANLLAVAMAFAIRGAAERAYFYSVYIMEEAAFEDTAQMTIATGCMGKRTGLRGQLNRCLFSEFVDFLWAPEKGKSPSTKPNPAWVVWGNAQRKDFSNENLSKITAEKMKSWLQMVNYQDVPDPTTGKITREKLPGAGYTGYMDTKKMIPTAVDYPDGIRKAGISAWRAKEAYRQDTTLSAADRQKWNMWGDRCSDAAALATNLRLQDNGKNECNFIKERLSSLFKGRTEDVVRVDASLFGGNGGKVSGVKVLEKDRTAAEWATLTGTSVEDIKTMIDKGLDDFGKQPGGPEHAKALEECKGAYRMTFEGRC</sequence>
<keyword evidence="1" id="KW-0732">Signal</keyword>
<protein>
    <submittedName>
        <fullName evidence="2">Uncharacterized protein</fullName>
    </submittedName>
</protein>
<evidence type="ECO:0000313" key="3">
    <source>
        <dbReference type="Proteomes" id="UP000186955"/>
    </source>
</evidence>
<dbReference type="OrthoDB" id="4337630at2759"/>
<name>A0A1Q5UPA5_9EURO</name>
<reference evidence="2 3" key="1">
    <citation type="submission" date="2016-10" db="EMBL/GenBank/DDBJ databases">
        <title>Genome sequence of the ascomycete fungus Penicillium subrubescens.</title>
        <authorList>
            <person name="De Vries R.P."/>
            <person name="Peng M."/>
            <person name="Dilokpimol A."/>
            <person name="Hilden K."/>
            <person name="Makela M.R."/>
            <person name="Grigoriev I."/>
            <person name="Riley R."/>
            <person name="Granchi Z."/>
        </authorList>
    </citation>
    <scope>NUCLEOTIDE SEQUENCE [LARGE SCALE GENOMIC DNA]</scope>
    <source>
        <strain evidence="2 3">CBS 132785</strain>
    </source>
</reference>
<keyword evidence="3" id="KW-1185">Reference proteome</keyword>
<feature type="chain" id="PRO_5012660039" evidence="1">
    <location>
        <begin position="19"/>
        <end position="320"/>
    </location>
</feature>
<accession>A0A1Q5UPA5</accession>
<gene>
    <name evidence="2" type="ORF">PENSUB_59</name>
</gene>
<evidence type="ECO:0000256" key="1">
    <source>
        <dbReference type="SAM" id="SignalP"/>
    </source>
</evidence>
<proteinExistence type="predicted"/>
<feature type="signal peptide" evidence="1">
    <location>
        <begin position="1"/>
        <end position="18"/>
    </location>
</feature>
<dbReference type="Proteomes" id="UP000186955">
    <property type="component" value="Unassembled WGS sequence"/>
</dbReference>
<dbReference type="EMBL" id="MNBE01000104">
    <property type="protein sequence ID" value="OKP14296.1"/>
    <property type="molecule type" value="Genomic_DNA"/>
</dbReference>
<dbReference type="STRING" id="1316194.A0A1Q5UPA5"/>